<reference evidence="2" key="3">
    <citation type="submission" date="2023-10" db="EMBL/GenBank/DDBJ databases">
        <authorList>
            <person name="Picardeau M."/>
            <person name="Thibeaux R."/>
        </authorList>
    </citation>
    <scope>NUCLEOTIDE SEQUENCE</scope>
    <source>
        <strain evidence="2">ATI7-C-A5</strain>
    </source>
</reference>
<dbReference type="EMBL" id="NPEF02000014">
    <property type="protein sequence ID" value="MDV6236529.1"/>
    <property type="molecule type" value="Genomic_DNA"/>
</dbReference>
<proteinExistence type="predicted"/>
<dbReference type="OrthoDB" id="344943at2"/>
<keyword evidence="1" id="KW-1133">Transmembrane helix</keyword>
<dbReference type="EMBL" id="NPEF01000011">
    <property type="protein sequence ID" value="PJZ94565.1"/>
    <property type="molecule type" value="Genomic_DNA"/>
</dbReference>
<reference evidence="3" key="1">
    <citation type="submission" date="2017-07" db="EMBL/GenBank/DDBJ databases">
        <title>Leptospira spp. isolated from tropical soils.</title>
        <authorList>
            <person name="Thibeaux R."/>
            <person name="Iraola G."/>
            <person name="Ferres I."/>
            <person name="Bierque E."/>
            <person name="Girault D."/>
            <person name="Soupe-Gilbert M.-E."/>
            <person name="Picardeau M."/>
            <person name="Goarant C."/>
        </authorList>
    </citation>
    <scope>NUCLEOTIDE SEQUENCE [LARGE SCALE GENOMIC DNA]</scope>
    <source>
        <strain evidence="3">ATI7-C-A5</strain>
    </source>
</reference>
<reference evidence="2 4" key="2">
    <citation type="journal article" date="2018" name="Microb. Genom.">
        <title>Deciphering the unexplored Leptospira diversity from soils uncovers genomic evolution to virulence.</title>
        <authorList>
            <person name="Thibeaux R."/>
            <person name="Iraola G."/>
            <person name="Ferres I."/>
            <person name="Bierque E."/>
            <person name="Girault D."/>
            <person name="Soupe-Gilbert M.E."/>
            <person name="Picardeau M."/>
            <person name="Goarant C."/>
        </authorList>
    </citation>
    <scope>NUCLEOTIDE SEQUENCE [LARGE SCALE GENOMIC DNA]</scope>
    <source>
        <strain evidence="2 4">ATI7-C-A5</strain>
    </source>
</reference>
<evidence type="ECO:0000313" key="3">
    <source>
        <dbReference type="EMBL" id="PJZ94565.1"/>
    </source>
</evidence>
<accession>A0A2N0BDL3</accession>
<evidence type="ECO:0000256" key="1">
    <source>
        <dbReference type="SAM" id="Phobius"/>
    </source>
</evidence>
<feature type="transmembrane region" description="Helical" evidence="1">
    <location>
        <begin position="15"/>
        <end position="35"/>
    </location>
</feature>
<feature type="transmembrane region" description="Helical" evidence="1">
    <location>
        <begin position="161"/>
        <end position="179"/>
    </location>
</feature>
<organism evidence="3">
    <name type="scientific">Leptospira ellisii</name>
    <dbReference type="NCBI Taxonomy" id="2023197"/>
    <lineage>
        <taxon>Bacteria</taxon>
        <taxon>Pseudomonadati</taxon>
        <taxon>Spirochaetota</taxon>
        <taxon>Spirochaetia</taxon>
        <taxon>Leptospirales</taxon>
        <taxon>Leptospiraceae</taxon>
        <taxon>Leptospira</taxon>
    </lineage>
</organism>
<dbReference type="Proteomes" id="UP000232122">
    <property type="component" value="Unassembled WGS sequence"/>
</dbReference>
<keyword evidence="4" id="KW-1185">Reference proteome</keyword>
<feature type="transmembrane region" description="Helical" evidence="1">
    <location>
        <begin position="185"/>
        <end position="203"/>
    </location>
</feature>
<sequence length="235" mass="27318">MSEFEYDFPKFRRSLILRSVAVVLLYLAFLVWNFLKVPEESRTDFVRIFGLFSIVLGFLLFRNFTRQLKVLRGAKVELTQHSVKLYNSKGQSFETRFKSVVSVERDEFRSYSRFLIHTKEDKIPVLNLADPDGFQAELEKNSGKRVISTVSGPVFFHPRTLLYFLPTFAIFAAVAMPNWNVKPESAYLIANVNALLVAIYFPEDKIQTRFSAKRRWIFLLGALLIAQTLRYLNIL</sequence>
<gene>
    <name evidence="2" type="ORF">CH379_012915</name>
    <name evidence="3" type="ORF">CH379_02110</name>
</gene>
<keyword evidence="1" id="KW-0472">Membrane</keyword>
<evidence type="ECO:0000313" key="2">
    <source>
        <dbReference type="EMBL" id="MDV6236529.1"/>
    </source>
</evidence>
<keyword evidence="1" id="KW-0812">Transmembrane</keyword>
<dbReference type="RefSeq" id="WP_100764538.1">
    <property type="nucleotide sequence ID" value="NZ_NPEF02000014.1"/>
</dbReference>
<comment type="caution">
    <text evidence="3">The sequence shown here is derived from an EMBL/GenBank/DDBJ whole genome shotgun (WGS) entry which is preliminary data.</text>
</comment>
<name>A0A2N0BDL3_9LEPT</name>
<protein>
    <submittedName>
        <fullName evidence="3">Uncharacterized protein</fullName>
    </submittedName>
</protein>
<dbReference type="AlphaFoldDB" id="A0A2N0BDL3"/>
<feature type="transmembrane region" description="Helical" evidence="1">
    <location>
        <begin position="215"/>
        <end position="232"/>
    </location>
</feature>
<evidence type="ECO:0000313" key="4">
    <source>
        <dbReference type="Proteomes" id="UP000232122"/>
    </source>
</evidence>
<feature type="transmembrane region" description="Helical" evidence="1">
    <location>
        <begin position="47"/>
        <end position="65"/>
    </location>
</feature>